<dbReference type="RefSeq" id="WP_278280413.1">
    <property type="nucleotide sequence ID" value="NZ_FOHN01000017.1"/>
</dbReference>
<proteinExistence type="predicted"/>
<dbReference type="AlphaFoldDB" id="A0A1I0E0A6"/>
<reference evidence="1 2" key="1">
    <citation type="submission" date="2016-10" db="EMBL/GenBank/DDBJ databases">
        <authorList>
            <person name="de Groot N.N."/>
        </authorList>
    </citation>
    <scope>NUCLEOTIDE SEQUENCE [LARGE SCALE GENOMIC DNA]</scope>
    <source>
        <strain evidence="1 2">DSM 1801</strain>
    </source>
</reference>
<evidence type="ECO:0000313" key="1">
    <source>
        <dbReference type="EMBL" id="SET37575.1"/>
    </source>
</evidence>
<name>A0A1I0E0A6_9FIRM</name>
<gene>
    <name evidence="1" type="ORF">SAMN04487772_11750</name>
</gene>
<protein>
    <submittedName>
        <fullName evidence="1">Uncharacterized protein</fullName>
    </submittedName>
</protein>
<sequence>MKELFFEELENVESLGDVSDFFSGAQPWIGMGLTAAVAIAFT</sequence>
<organism evidence="1 2">
    <name type="scientific">[Clostridium] polysaccharolyticum</name>
    <dbReference type="NCBI Taxonomy" id="29364"/>
    <lineage>
        <taxon>Bacteria</taxon>
        <taxon>Bacillati</taxon>
        <taxon>Bacillota</taxon>
        <taxon>Clostridia</taxon>
        <taxon>Lachnospirales</taxon>
        <taxon>Lachnospiraceae</taxon>
    </lineage>
</organism>
<dbReference type="Proteomes" id="UP000199800">
    <property type="component" value="Unassembled WGS sequence"/>
</dbReference>
<evidence type="ECO:0000313" key="2">
    <source>
        <dbReference type="Proteomes" id="UP000199800"/>
    </source>
</evidence>
<keyword evidence="2" id="KW-1185">Reference proteome</keyword>
<dbReference type="STRING" id="29364.SAMN04487772_11750"/>
<accession>A0A1I0E0A6</accession>
<dbReference type="EMBL" id="FOHN01000017">
    <property type="protein sequence ID" value="SET37575.1"/>
    <property type="molecule type" value="Genomic_DNA"/>
</dbReference>